<comment type="caution">
    <text evidence="2">The sequence shown here is derived from an EMBL/GenBank/DDBJ whole genome shotgun (WGS) entry which is preliminary data.</text>
</comment>
<feature type="signal peptide" evidence="1">
    <location>
        <begin position="1"/>
        <end position="20"/>
    </location>
</feature>
<dbReference type="Proteomes" id="UP000661077">
    <property type="component" value="Unassembled WGS sequence"/>
</dbReference>
<organism evidence="2 3">
    <name type="scientific">Steroidobacter gossypii</name>
    <dbReference type="NCBI Taxonomy" id="2805490"/>
    <lineage>
        <taxon>Bacteria</taxon>
        <taxon>Pseudomonadati</taxon>
        <taxon>Pseudomonadota</taxon>
        <taxon>Gammaproteobacteria</taxon>
        <taxon>Steroidobacterales</taxon>
        <taxon>Steroidobacteraceae</taxon>
        <taxon>Steroidobacter</taxon>
    </lineage>
</organism>
<sequence length="125" mass="13681">MSGVHSRFAFLLAAAMFASAAVRAEEDRDVAGRWALTIRSEAGVQRPQLDLRQQRNQLLGTYADEFGKADVTGTIDGEEIVFRLRVEVPDYPLIVTFTGTLGKDTIQGDVQFGDIGKGTFTATRD</sequence>
<reference evidence="2 3" key="1">
    <citation type="journal article" date="2021" name="Int. J. Syst. Evol. Microbiol.">
        <title>Steroidobacter gossypii sp. nov., isolated from soil of cotton cropping field.</title>
        <authorList>
            <person name="Huang R."/>
            <person name="Yang S."/>
            <person name="Zhen C."/>
            <person name="Liu W."/>
        </authorList>
    </citation>
    <scope>NUCLEOTIDE SEQUENCE [LARGE SCALE GENOMIC DNA]</scope>
    <source>
        <strain evidence="2 3">S1-65</strain>
    </source>
</reference>
<keyword evidence="1" id="KW-0732">Signal</keyword>
<feature type="chain" id="PRO_5046659129" evidence="1">
    <location>
        <begin position="21"/>
        <end position="125"/>
    </location>
</feature>
<evidence type="ECO:0000313" key="2">
    <source>
        <dbReference type="EMBL" id="MBM0108558.1"/>
    </source>
</evidence>
<gene>
    <name evidence="2" type="ORF">JM946_27815</name>
</gene>
<accession>A0ABS1X5Q5</accession>
<proteinExistence type="predicted"/>
<name>A0ABS1X5Q5_9GAMM</name>
<dbReference type="EMBL" id="JAEVLS010000008">
    <property type="protein sequence ID" value="MBM0108558.1"/>
    <property type="molecule type" value="Genomic_DNA"/>
</dbReference>
<evidence type="ECO:0000313" key="3">
    <source>
        <dbReference type="Proteomes" id="UP000661077"/>
    </source>
</evidence>
<protein>
    <submittedName>
        <fullName evidence="2">Uncharacterized protein</fullName>
    </submittedName>
</protein>
<dbReference type="RefSeq" id="WP_203170710.1">
    <property type="nucleotide sequence ID" value="NZ_JAEVLS010000008.1"/>
</dbReference>
<keyword evidence="3" id="KW-1185">Reference proteome</keyword>
<evidence type="ECO:0000256" key="1">
    <source>
        <dbReference type="SAM" id="SignalP"/>
    </source>
</evidence>